<evidence type="ECO:0000256" key="1">
    <source>
        <dbReference type="SAM" id="MobiDB-lite"/>
    </source>
</evidence>
<protein>
    <recommendedName>
        <fullName evidence="4">RRM domain-containing protein</fullName>
    </recommendedName>
</protein>
<organism evidence="2 3">
    <name type="scientific">Aspergillus candidus</name>
    <dbReference type="NCBI Taxonomy" id="41067"/>
    <lineage>
        <taxon>Eukaryota</taxon>
        <taxon>Fungi</taxon>
        <taxon>Dikarya</taxon>
        <taxon>Ascomycota</taxon>
        <taxon>Pezizomycotina</taxon>
        <taxon>Eurotiomycetes</taxon>
        <taxon>Eurotiomycetidae</taxon>
        <taxon>Eurotiales</taxon>
        <taxon>Aspergillaceae</taxon>
        <taxon>Aspergillus</taxon>
        <taxon>Aspergillus subgen. Circumdati</taxon>
    </lineage>
</organism>
<dbReference type="Gene3D" id="3.30.70.330">
    <property type="match status" value="2"/>
</dbReference>
<name>A0A2I2FAW9_ASPCN</name>
<dbReference type="Proteomes" id="UP000234585">
    <property type="component" value="Unassembled WGS sequence"/>
</dbReference>
<feature type="compositionally biased region" description="Low complexity" evidence="1">
    <location>
        <begin position="139"/>
        <end position="148"/>
    </location>
</feature>
<dbReference type="GeneID" id="36519902"/>
<dbReference type="STRING" id="41067.A0A2I2FAW9"/>
<evidence type="ECO:0000313" key="3">
    <source>
        <dbReference type="Proteomes" id="UP000234585"/>
    </source>
</evidence>
<reference evidence="2 3" key="1">
    <citation type="submission" date="2017-12" db="EMBL/GenBank/DDBJ databases">
        <authorList>
            <consortium name="DOE Joint Genome Institute"/>
            <person name="Haridas S."/>
            <person name="Kjaerbolling I."/>
            <person name="Vesth T.C."/>
            <person name="Frisvad J.C."/>
            <person name="Nybo J.L."/>
            <person name="Theobald S."/>
            <person name="Kuo A."/>
            <person name="Bowyer P."/>
            <person name="Matsuda Y."/>
            <person name="Mondo S."/>
            <person name="Lyhne E.K."/>
            <person name="Kogle M.E."/>
            <person name="Clum A."/>
            <person name="Lipzen A."/>
            <person name="Salamov A."/>
            <person name="Ngan C.Y."/>
            <person name="Daum C."/>
            <person name="Chiniquy J."/>
            <person name="Barry K."/>
            <person name="LaButti K."/>
            <person name="Simmons B.A."/>
            <person name="Magnuson J.K."/>
            <person name="Mortensen U.H."/>
            <person name="Larsen T.O."/>
            <person name="Grigoriev I.V."/>
            <person name="Baker S.E."/>
            <person name="Andersen M.R."/>
            <person name="Nordberg H.P."/>
            <person name="Cantor M.N."/>
            <person name="Hua S.X."/>
        </authorList>
    </citation>
    <scope>NUCLEOTIDE SEQUENCE [LARGE SCALE GENOMIC DNA]</scope>
    <source>
        <strain evidence="2 3">CBS 102.13</strain>
    </source>
</reference>
<dbReference type="RefSeq" id="XP_024671778.1">
    <property type="nucleotide sequence ID" value="XM_024812742.1"/>
</dbReference>
<dbReference type="InterPro" id="IPR012677">
    <property type="entry name" value="Nucleotide-bd_a/b_plait_sf"/>
</dbReference>
<dbReference type="EMBL" id="KZ559140">
    <property type="protein sequence ID" value="PLB37766.1"/>
    <property type="molecule type" value="Genomic_DNA"/>
</dbReference>
<feature type="region of interest" description="Disordered" evidence="1">
    <location>
        <begin position="349"/>
        <end position="386"/>
    </location>
</feature>
<dbReference type="AlphaFoldDB" id="A0A2I2FAW9"/>
<gene>
    <name evidence="2" type="ORF">BDW47DRAFT_106290</name>
</gene>
<dbReference type="SUPFAM" id="SSF54928">
    <property type="entry name" value="RNA-binding domain, RBD"/>
    <property type="match status" value="1"/>
</dbReference>
<evidence type="ECO:0008006" key="4">
    <source>
        <dbReference type="Google" id="ProtNLM"/>
    </source>
</evidence>
<dbReference type="GO" id="GO:0003676">
    <property type="term" value="F:nucleic acid binding"/>
    <property type="evidence" value="ECO:0007669"/>
    <property type="project" value="InterPro"/>
</dbReference>
<dbReference type="OrthoDB" id="2935572at2759"/>
<dbReference type="InterPro" id="IPR035979">
    <property type="entry name" value="RBD_domain_sf"/>
</dbReference>
<sequence length="386" mass="42507">MQNMNICCKRRVCTVRGPPGALIAHCRRGTRCHVSRLTPLLAKLKESLLKGGLSPETLNMLTYGGPTVDSSDSCNSVAGHEKPMTLSETSGSPTEKRRGASAGNYRQAGFDDDDNSDEDDDEVLLRSHEVNENFDYGGSSRSTESSPSPADQRTVLLRGLPDKVTHKDIVDVMRGGALLHIYLRAREHSASVSFVKETDAQEFLNHCKTYGLYVGGKRTEVLWNDRQFYLPPYVRAKVKNGASRNLVIYNVKPNVTEEYIRRDLDHIHNLIVITVTFKLGNAYISTNSIHNALFARSCMMSRLTYKGMRIGFTPDECTGPLVKAPAGPKSEVQAAVKKPAAVPNRFQLLSMEEADDDDSDQDGVSNGMHGLSLDGTGWADRRISSA</sequence>
<feature type="compositionally biased region" description="Acidic residues" evidence="1">
    <location>
        <begin position="110"/>
        <end position="122"/>
    </location>
</feature>
<dbReference type="CDD" id="cd12261">
    <property type="entry name" value="RRM1_3_MRN1"/>
    <property type="match status" value="1"/>
</dbReference>
<feature type="region of interest" description="Disordered" evidence="1">
    <location>
        <begin position="70"/>
        <end position="151"/>
    </location>
</feature>
<feature type="compositionally biased region" description="Acidic residues" evidence="1">
    <location>
        <begin position="352"/>
        <end position="361"/>
    </location>
</feature>
<evidence type="ECO:0000313" key="2">
    <source>
        <dbReference type="EMBL" id="PLB37766.1"/>
    </source>
</evidence>
<accession>A0A2I2FAW9</accession>
<keyword evidence="3" id="KW-1185">Reference proteome</keyword>
<proteinExistence type="predicted"/>